<gene>
    <name evidence="1" type="ORF">SAMN04488069_110159</name>
</gene>
<dbReference type="AlphaFoldDB" id="A0A1H3LAR2"/>
<accession>A0A1H3LAR2</accession>
<dbReference type="STRING" id="651662.SAMN04488069_110159"/>
<dbReference type="Proteomes" id="UP000199249">
    <property type="component" value="Unassembled WGS sequence"/>
</dbReference>
<organism evidence="1 2">
    <name type="scientific">Hymenobacter psychrophilus</name>
    <dbReference type="NCBI Taxonomy" id="651662"/>
    <lineage>
        <taxon>Bacteria</taxon>
        <taxon>Pseudomonadati</taxon>
        <taxon>Bacteroidota</taxon>
        <taxon>Cytophagia</taxon>
        <taxon>Cytophagales</taxon>
        <taxon>Hymenobacteraceae</taxon>
        <taxon>Hymenobacter</taxon>
    </lineage>
</organism>
<dbReference type="EMBL" id="FNOV01000010">
    <property type="protein sequence ID" value="SDY60975.1"/>
    <property type="molecule type" value="Genomic_DNA"/>
</dbReference>
<reference evidence="2" key="1">
    <citation type="submission" date="2016-10" db="EMBL/GenBank/DDBJ databases">
        <authorList>
            <person name="Varghese N."/>
            <person name="Submissions S."/>
        </authorList>
    </citation>
    <scope>NUCLEOTIDE SEQUENCE [LARGE SCALE GENOMIC DNA]</scope>
    <source>
        <strain evidence="2">CGMCC 1.8975</strain>
    </source>
</reference>
<evidence type="ECO:0000313" key="2">
    <source>
        <dbReference type="Proteomes" id="UP000199249"/>
    </source>
</evidence>
<sequence length="53" mass="6207">MREAGASRYRLPVSSWEVLYPTNKYQTPFFTQPFTQQLCETYYSMLPLPARAA</sequence>
<proteinExistence type="predicted"/>
<name>A0A1H3LAR2_9BACT</name>
<keyword evidence="2" id="KW-1185">Reference proteome</keyword>
<protein>
    <submittedName>
        <fullName evidence="1">Uncharacterized protein</fullName>
    </submittedName>
</protein>
<evidence type="ECO:0000313" key="1">
    <source>
        <dbReference type="EMBL" id="SDY60975.1"/>
    </source>
</evidence>